<keyword evidence="4 6" id="KW-1133">Transmembrane helix</keyword>
<feature type="transmembrane region" description="Helical" evidence="6">
    <location>
        <begin position="232"/>
        <end position="254"/>
    </location>
</feature>
<evidence type="ECO:0000313" key="7">
    <source>
        <dbReference type="EMBL" id="AEG70327.1"/>
    </source>
</evidence>
<keyword evidence="3 6" id="KW-0812">Transmembrane</keyword>
<dbReference type="InterPro" id="IPR002994">
    <property type="entry name" value="Surf1/Shy1"/>
</dbReference>
<protein>
    <recommendedName>
        <fullName evidence="6">SURF1-like protein</fullName>
    </recommendedName>
</protein>
<comment type="similarity">
    <text evidence="2 6">Belongs to the SURF1 family.</text>
</comment>
<dbReference type="CDD" id="cd06662">
    <property type="entry name" value="SURF1"/>
    <property type="match status" value="1"/>
</dbReference>
<dbReference type="PANTHER" id="PTHR23427:SF2">
    <property type="entry name" value="SURFEIT LOCUS PROTEIN 1"/>
    <property type="match status" value="1"/>
</dbReference>
<gene>
    <name evidence="7" type="ordered locus">RSPO_c03035</name>
</gene>
<evidence type="ECO:0000256" key="5">
    <source>
        <dbReference type="ARBA" id="ARBA00023136"/>
    </source>
</evidence>
<dbReference type="KEGG" id="rsn:RSPO_c03035"/>
<name>F6G5G3_RALS8</name>
<dbReference type="Proteomes" id="UP000007953">
    <property type="component" value="Chromosome"/>
</dbReference>
<dbReference type="InterPro" id="IPR045214">
    <property type="entry name" value="Surf1/Surf4"/>
</dbReference>
<evidence type="ECO:0000256" key="3">
    <source>
        <dbReference type="ARBA" id="ARBA00022692"/>
    </source>
</evidence>
<evidence type="ECO:0000256" key="6">
    <source>
        <dbReference type="RuleBase" id="RU363076"/>
    </source>
</evidence>
<evidence type="ECO:0000256" key="1">
    <source>
        <dbReference type="ARBA" id="ARBA00004370"/>
    </source>
</evidence>
<reference evidence="7 8" key="1">
    <citation type="journal article" date="2011" name="J. Bacteriol.">
        <title>Complete genome sequence of the plant pathogen Ralstonia solanacearum strain Po82.</title>
        <authorList>
            <person name="Xu J."/>
            <person name="Zheng H.J."/>
            <person name="Liu L."/>
            <person name="Pan Z.C."/>
            <person name="Prior P."/>
            <person name="Tang B."/>
            <person name="Xu J.S."/>
            <person name="Zhang H."/>
            <person name="Tian Q."/>
            <person name="Zhang L.Q."/>
            <person name="Feng J."/>
        </authorList>
    </citation>
    <scope>NUCLEOTIDE SEQUENCE [LARGE SCALE GENOMIC DNA]</scope>
    <source>
        <strain evidence="7 8">Po82</strain>
    </source>
</reference>
<evidence type="ECO:0000256" key="2">
    <source>
        <dbReference type="ARBA" id="ARBA00007165"/>
    </source>
</evidence>
<evidence type="ECO:0000313" key="8">
    <source>
        <dbReference type="Proteomes" id="UP000007953"/>
    </source>
</evidence>
<dbReference type="PROSITE" id="PS50895">
    <property type="entry name" value="SURF1"/>
    <property type="match status" value="1"/>
</dbReference>
<keyword evidence="5 6" id="KW-0472">Membrane</keyword>
<feature type="transmembrane region" description="Helical" evidence="6">
    <location>
        <begin position="21"/>
        <end position="43"/>
    </location>
</feature>
<keyword evidence="6" id="KW-1003">Cell membrane</keyword>
<dbReference type="HOGENOM" id="CLU_047737_2_0_4"/>
<accession>F6G5G3</accession>
<dbReference type="PANTHER" id="PTHR23427">
    <property type="entry name" value="SURFEIT LOCUS PROTEIN"/>
    <property type="match status" value="1"/>
</dbReference>
<organism evidence="7 8">
    <name type="scientific">Ralstonia solanacearum (strain Po82)</name>
    <dbReference type="NCBI Taxonomy" id="1031711"/>
    <lineage>
        <taxon>Bacteria</taxon>
        <taxon>Pseudomonadati</taxon>
        <taxon>Pseudomonadota</taxon>
        <taxon>Betaproteobacteria</taxon>
        <taxon>Burkholderiales</taxon>
        <taxon>Burkholderiaceae</taxon>
        <taxon>Ralstonia</taxon>
        <taxon>Ralstonia solanacearum species complex</taxon>
    </lineage>
</organism>
<evidence type="ECO:0000256" key="4">
    <source>
        <dbReference type="ARBA" id="ARBA00022989"/>
    </source>
</evidence>
<dbReference type="PATRIC" id="fig|1031711.3.peg.2966"/>
<dbReference type="GO" id="GO:0005886">
    <property type="term" value="C:plasma membrane"/>
    <property type="evidence" value="ECO:0007669"/>
    <property type="project" value="UniProtKB-SubCell"/>
</dbReference>
<proteinExistence type="inferred from homology"/>
<dbReference type="AlphaFoldDB" id="F6G5G3"/>
<dbReference type="eggNOG" id="COG3346">
    <property type="taxonomic scope" value="Bacteria"/>
</dbReference>
<dbReference type="Pfam" id="PF02104">
    <property type="entry name" value="SURF1"/>
    <property type="match status" value="1"/>
</dbReference>
<sequence length="267" mass="29519">MCAALSHRVDAMTARVGFRQWFTPVPMLAGVAMIALTCALGRWQLSRAQARIERQARIEAMAHAPALRVSAQPVAADAVMYRPVLLRGTFDVAHTVLLENRPHVTNGVSRPGFEVLIPLVLEGAGGRAVLVNRGWLPRDPVERTRIAPYTTPTGEVQVEGITVPHASRVYSFGRKDGADEAGQRLRQNIDLDAFAREIGVPLQPFVVEQQSDAQDGLQRDWPRADSGADRNYGYAFQWFSMATAVLALMIVYGVRRYRRLNEASSVD</sequence>
<dbReference type="EMBL" id="CP002819">
    <property type="protein sequence ID" value="AEG70327.1"/>
    <property type="molecule type" value="Genomic_DNA"/>
</dbReference>
<comment type="subcellular location">
    <subcellularLocation>
        <location evidence="6">Cell membrane</location>
        <topology evidence="6">Multi-pass membrane protein</topology>
    </subcellularLocation>
    <subcellularLocation>
        <location evidence="1">Membrane</location>
    </subcellularLocation>
</comment>